<dbReference type="OrthoDB" id="7021379at2759"/>
<keyword evidence="1" id="KW-0732">Signal</keyword>
<reference evidence="4" key="1">
    <citation type="submission" date="2025-04" db="UniProtKB">
        <authorList>
            <consortium name="RefSeq"/>
        </authorList>
    </citation>
    <scope>IDENTIFICATION</scope>
    <source>
        <tissue evidence="4">Whole insect</tissue>
    </source>
</reference>
<name>A0A6P7G3F0_DIAVI</name>
<dbReference type="InParanoid" id="A0A6P7G3F0"/>
<reference evidence="2" key="2">
    <citation type="submission" date="2025-05" db="UniProtKB">
        <authorList>
            <consortium name="EnsemblMetazoa"/>
        </authorList>
    </citation>
    <scope>IDENTIFICATION</scope>
</reference>
<dbReference type="AlphaFoldDB" id="A0A6P7G3F0"/>
<dbReference type="Proteomes" id="UP001652700">
    <property type="component" value="Unplaced"/>
</dbReference>
<gene>
    <name evidence="4" type="primary">LOC114333754</name>
</gene>
<dbReference type="Pfam" id="PF15868">
    <property type="entry name" value="MBF2"/>
    <property type="match status" value="1"/>
</dbReference>
<dbReference type="EnsemblMetazoa" id="XM_050659686.1">
    <property type="protein sequence ID" value="XP_050515643.1"/>
    <property type="gene ID" value="LOC126890604"/>
</dbReference>
<protein>
    <submittedName>
        <fullName evidence="4">Uncharacterized protein LOC114333754</fullName>
    </submittedName>
</protein>
<keyword evidence="3" id="KW-1185">Reference proteome</keyword>
<dbReference type="InterPro" id="IPR031734">
    <property type="entry name" value="MBF2"/>
</dbReference>
<dbReference type="RefSeq" id="XP_028139548.1">
    <property type="nucleotide sequence ID" value="XM_028283747.1"/>
</dbReference>
<feature type="signal peptide" evidence="1">
    <location>
        <begin position="1"/>
        <end position="23"/>
    </location>
</feature>
<evidence type="ECO:0000313" key="3">
    <source>
        <dbReference type="Proteomes" id="UP001652700"/>
    </source>
</evidence>
<organism evidence="4">
    <name type="scientific">Diabrotica virgifera virgifera</name>
    <name type="common">western corn rootworm</name>
    <dbReference type="NCBI Taxonomy" id="50390"/>
    <lineage>
        <taxon>Eukaryota</taxon>
        <taxon>Metazoa</taxon>
        <taxon>Ecdysozoa</taxon>
        <taxon>Arthropoda</taxon>
        <taxon>Hexapoda</taxon>
        <taxon>Insecta</taxon>
        <taxon>Pterygota</taxon>
        <taxon>Neoptera</taxon>
        <taxon>Endopterygota</taxon>
        <taxon>Coleoptera</taxon>
        <taxon>Polyphaga</taxon>
        <taxon>Cucujiformia</taxon>
        <taxon>Chrysomeloidea</taxon>
        <taxon>Chrysomelidae</taxon>
        <taxon>Galerucinae</taxon>
        <taxon>Diabroticina</taxon>
        <taxon>Diabroticites</taxon>
        <taxon>Diabrotica</taxon>
    </lineage>
</organism>
<evidence type="ECO:0000256" key="1">
    <source>
        <dbReference type="SAM" id="SignalP"/>
    </source>
</evidence>
<feature type="chain" id="PRO_5028222363" evidence="1">
    <location>
        <begin position="24"/>
        <end position="133"/>
    </location>
</feature>
<evidence type="ECO:0000313" key="2">
    <source>
        <dbReference type="EnsemblMetazoa" id="XP_050515643.1"/>
    </source>
</evidence>
<sequence length="133" mass="14834">MRSFKLHLTTICIFVLMSFEIFGDQSKTIEVEAVVETGLREGDCSKAVLSDMVFQDHIRKPTIPLISRNASVTWHGDAKIYCIIAEPEKEQTPGSNVIVKDGGVNHTFVNLEIHSKKGEGLDYAVQIFGIKVR</sequence>
<proteinExistence type="predicted"/>
<accession>A0A6P7G3F0</accession>
<evidence type="ECO:0000313" key="4">
    <source>
        <dbReference type="RefSeq" id="XP_028139548.1"/>
    </source>
</evidence>